<dbReference type="PANTHER" id="PTHR13691">
    <property type="entry name" value="RIBOSOMAL PROTEIN L2"/>
    <property type="match status" value="1"/>
</dbReference>
<proteinExistence type="inferred from homology"/>
<dbReference type="InterPro" id="IPR014722">
    <property type="entry name" value="Rib_uL2_dom2"/>
</dbReference>
<dbReference type="SUPFAM" id="SSF50249">
    <property type="entry name" value="Nucleic acid-binding proteins"/>
    <property type="match status" value="1"/>
</dbReference>
<name>A0AAD6CPE4_9EURO</name>
<comment type="subcellular location">
    <subcellularLocation>
        <location evidence="1">Mitochondrion</location>
    </subcellularLocation>
</comment>
<evidence type="ECO:0000256" key="5">
    <source>
        <dbReference type="ARBA" id="ARBA00023274"/>
    </source>
</evidence>
<reference evidence="11 12" key="1">
    <citation type="journal article" date="2023" name="IMA Fungus">
        <title>Comparative genomic study of the Penicillium genus elucidates a diverse pangenome and 15 lateral gene transfer events.</title>
        <authorList>
            <person name="Petersen C."/>
            <person name="Sorensen T."/>
            <person name="Nielsen M.R."/>
            <person name="Sondergaard T.E."/>
            <person name="Sorensen J.L."/>
            <person name="Fitzpatrick D.A."/>
            <person name="Frisvad J.C."/>
            <person name="Nielsen K.L."/>
        </authorList>
    </citation>
    <scope>NUCLEOTIDE SEQUENCE [LARGE SCALE GENOMIC DNA]</scope>
    <source>
        <strain evidence="11 12">IBT 35679</strain>
    </source>
</reference>
<evidence type="ECO:0000259" key="10">
    <source>
        <dbReference type="SMART" id="SM01383"/>
    </source>
</evidence>
<dbReference type="EMBL" id="JAQIZZ010000007">
    <property type="protein sequence ID" value="KAJ5532583.1"/>
    <property type="molecule type" value="Genomic_DNA"/>
</dbReference>
<keyword evidence="3 11" id="KW-0689">Ribosomal protein</keyword>
<evidence type="ECO:0000256" key="7">
    <source>
        <dbReference type="ARBA" id="ARBA00069872"/>
    </source>
</evidence>
<evidence type="ECO:0000256" key="3">
    <source>
        <dbReference type="ARBA" id="ARBA00022980"/>
    </source>
</evidence>
<gene>
    <name evidence="11" type="ORF">N7494_009135</name>
</gene>
<dbReference type="Proteomes" id="UP001220324">
    <property type="component" value="Unassembled WGS sequence"/>
</dbReference>
<dbReference type="Pfam" id="PF03947">
    <property type="entry name" value="Ribosomal_L2_C"/>
    <property type="match status" value="1"/>
</dbReference>
<dbReference type="GO" id="GO:0003723">
    <property type="term" value="F:RNA binding"/>
    <property type="evidence" value="ECO:0007669"/>
    <property type="project" value="TreeGrafter"/>
</dbReference>
<dbReference type="SMART" id="SM01383">
    <property type="entry name" value="Ribosomal_L2"/>
    <property type="match status" value="1"/>
</dbReference>
<dbReference type="InterPro" id="IPR022669">
    <property type="entry name" value="Ribosomal_uL2_C"/>
</dbReference>
<dbReference type="FunFam" id="4.10.950.10:FF:000001">
    <property type="entry name" value="50S ribosomal protein L2"/>
    <property type="match status" value="1"/>
</dbReference>
<organism evidence="11 12">
    <name type="scientific">Penicillium frequentans</name>
    <dbReference type="NCBI Taxonomy" id="3151616"/>
    <lineage>
        <taxon>Eukaryota</taxon>
        <taxon>Fungi</taxon>
        <taxon>Dikarya</taxon>
        <taxon>Ascomycota</taxon>
        <taxon>Pezizomycotina</taxon>
        <taxon>Eurotiomycetes</taxon>
        <taxon>Eurotiomycetidae</taxon>
        <taxon>Eurotiales</taxon>
        <taxon>Aspergillaceae</taxon>
        <taxon>Penicillium</taxon>
    </lineage>
</organism>
<dbReference type="FunFam" id="2.30.30.30:FF:000034">
    <property type="entry name" value="50S ribosomal protein L2"/>
    <property type="match status" value="1"/>
</dbReference>
<dbReference type="PANTHER" id="PTHR13691:SF5">
    <property type="entry name" value="LARGE RIBOSOMAL SUBUNIT PROTEIN UL2M"/>
    <property type="match status" value="1"/>
</dbReference>
<keyword evidence="12" id="KW-1185">Reference proteome</keyword>
<dbReference type="Gene3D" id="2.30.30.30">
    <property type="match status" value="1"/>
</dbReference>
<evidence type="ECO:0000256" key="8">
    <source>
        <dbReference type="SAM" id="MobiDB-lite"/>
    </source>
</evidence>
<dbReference type="GO" id="GO:0032543">
    <property type="term" value="P:mitochondrial translation"/>
    <property type="evidence" value="ECO:0007669"/>
    <property type="project" value="TreeGrafter"/>
</dbReference>
<feature type="region of interest" description="Disordered" evidence="8">
    <location>
        <begin position="314"/>
        <end position="370"/>
    </location>
</feature>
<comment type="function">
    <text evidence="6">Component of the mitochondrial ribosome (mitoribosome), a dedicated translation machinery responsible for the synthesis of mitochondrial genome-encoded proteins, including at least some of the essential transmembrane subunits of the mitochondrial respiratory chain. The mitoribosomes are attached to the mitochondrial inner membrane and translation products are cotranslationally integrated into the membrane.</text>
</comment>
<dbReference type="Gene3D" id="2.40.50.140">
    <property type="entry name" value="Nucleic acid-binding proteins"/>
    <property type="match status" value="1"/>
</dbReference>
<keyword evidence="4" id="KW-0496">Mitochondrion</keyword>
<feature type="domain" description="Large ribosomal subunit protein uL2 RNA-binding" evidence="10">
    <location>
        <begin position="75"/>
        <end position="151"/>
    </location>
</feature>
<dbReference type="InterPro" id="IPR014726">
    <property type="entry name" value="Ribosomal_uL2_dom3"/>
</dbReference>
<dbReference type="SMART" id="SM01382">
    <property type="entry name" value="Ribosomal_L2_C"/>
    <property type="match status" value="1"/>
</dbReference>
<dbReference type="Gene3D" id="4.10.950.10">
    <property type="entry name" value="Ribosomal protein L2, domain 3"/>
    <property type="match status" value="1"/>
</dbReference>
<comment type="caution">
    <text evidence="11">The sequence shown here is derived from an EMBL/GenBank/DDBJ whole genome shotgun (WGS) entry which is preliminary data.</text>
</comment>
<evidence type="ECO:0000256" key="1">
    <source>
        <dbReference type="ARBA" id="ARBA00004173"/>
    </source>
</evidence>
<comment type="similarity">
    <text evidence="2">Belongs to the universal ribosomal protein uL2 family.</text>
</comment>
<dbReference type="InterPro" id="IPR008991">
    <property type="entry name" value="Translation_prot_SH3-like_sf"/>
</dbReference>
<feature type="region of interest" description="Disordered" evidence="8">
    <location>
        <begin position="223"/>
        <end position="244"/>
    </location>
</feature>
<dbReference type="Pfam" id="PF00181">
    <property type="entry name" value="Ribosomal_L2_N"/>
    <property type="match status" value="1"/>
</dbReference>
<dbReference type="InterPro" id="IPR012340">
    <property type="entry name" value="NA-bd_OB-fold"/>
</dbReference>
<feature type="domain" description="Large ribosomal subunit protein uL2 C-terminal" evidence="9">
    <location>
        <begin position="178"/>
        <end position="337"/>
    </location>
</feature>
<accession>A0AAD6CPE4</accession>
<evidence type="ECO:0000259" key="9">
    <source>
        <dbReference type="SMART" id="SM01382"/>
    </source>
</evidence>
<evidence type="ECO:0000256" key="2">
    <source>
        <dbReference type="ARBA" id="ARBA00005636"/>
    </source>
</evidence>
<dbReference type="SUPFAM" id="SSF50104">
    <property type="entry name" value="Translation proteins SH3-like domain"/>
    <property type="match status" value="1"/>
</dbReference>
<evidence type="ECO:0000313" key="12">
    <source>
        <dbReference type="Proteomes" id="UP001220324"/>
    </source>
</evidence>
<evidence type="ECO:0000256" key="6">
    <source>
        <dbReference type="ARBA" id="ARBA00037226"/>
    </source>
</evidence>
<dbReference type="FunFam" id="2.40.50.140:FF:000128">
    <property type="entry name" value="50S ribosomal protein L2"/>
    <property type="match status" value="1"/>
</dbReference>
<dbReference type="GO" id="GO:0005762">
    <property type="term" value="C:mitochondrial large ribosomal subunit"/>
    <property type="evidence" value="ECO:0007669"/>
    <property type="project" value="TreeGrafter"/>
</dbReference>
<keyword evidence="5" id="KW-0687">Ribonucleoprotein</keyword>
<feature type="compositionally biased region" description="Basic residues" evidence="8">
    <location>
        <begin position="342"/>
        <end position="370"/>
    </location>
</feature>
<dbReference type="AlphaFoldDB" id="A0AAD6CPE4"/>
<evidence type="ECO:0000313" key="11">
    <source>
        <dbReference type="EMBL" id="KAJ5532583.1"/>
    </source>
</evidence>
<sequence length="370" mass="41242">MNSKPLQTPYRARKLILVLRLHRPPARDTAGVLLRTYTPRTPGVRHLRRPVNDHLYKGRPIHRLTFPKKGHAKGGRNNSGQVTVRHHGGGAKRRIRTVDFMRMDAGPHLVERIEYDPGRSAHIALLRSKETKKLSYILAADGMRAGETVQSYMSGIPEDLWKSMGGTVDPGVLAARTAWRGNCLPLHMIPVGTLIFNVGLRAGKGGQLCRSAGTYATVVAKGSDSRQQDIEAEQPEAEKKPLSMRERMKQERLAQHITIRLASGEVRLIHKDCCATIGVASNPNYHYTRLGKAGRSRWLNIRPTVRGLAMNAMDHPHGGGRGKSKGNVDPKSPWGIPTKSGYKTRPKWKINKAVVHARPRNQGQRRRGYN</sequence>
<feature type="region of interest" description="Disordered" evidence="8">
    <location>
        <begin position="68"/>
        <end position="91"/>
    </location>
</feature>
<dbReference type="InterPro" id="IPR022666">
    <property type="entry name" value="Ribosomal_uL2_RNA-bd_dom"/>
</dbReference>
<dbReference type="InterPro" id="IPR002171">
    <property type="entry name" value="Ribosomal_uL2"/>
</dbReference>
<dbReference type="GO" id="GO:0003735">
    <property type="term" value="F:structural constituent of ribosome"/>
    <property type="evidence" value="ECO:0007669"/>
    <property type="project" value="InterPro"/>
</dbReference>
<protein>
    <recommendedName>
        <fullName evidence="7">Large ribosomal subunit protein uL2m</fullName>
    </recommendedName>
</protein>
<evidence type="ECO:0000256" key="4">
    <source>
        <dbReference type="ARBA" id="ARBA00023128"/>
    </source>
</evidence>